<keyword evidence="5 7" id="KW-1133">Transmembrane helix</keyword>
<feature type="transmembrane region" description="Helical" evidence="7">
    <location>
        <begin position="283"/>
        <end position="303"/>
    </location>
</feature>
<feature type="transmembrane region" description="Helical" evidence="7">
    <location>
        <begin position="222"/>
        <end position="241"/>
    </location>
</feature>
<evidence type="ECO:0000256" key="3">
    <source>
        <dbReference type="ARBA" id="ARBA00022475"/>
    </source>
</evidence>
<comment type="subcellular location">
    <subcellularLocation>
        <location evidence="1">Cell membrane</location>
        <topology evidence="1">Multi-pass membrane protein</topology>
    </subcellularLocation>
</comment>
<evidence type="ECO:0000256" key="4">
    <source>
        <dbReference type="ARBA" id="ARBA00022692"/>
    </source>
</evidence>
<comment type="caution">
    <text evidence="9">The sequence shown here is derived from an EMBL/GenBank/DDBJ whole genome shotgun (WGS) entry which is preliminary data.</text>
</comment>
<dbReference type="GO" id="GO:0005886">
    <property type="term" value="C:plasma membrane"/>
    <property type="evidence" value="ECO:0007669"/>
    <property type="project" value="UniProtKB-SubCell"/>
</dbReference>
<feature type="transmembrane region" description="Helical" evidence="7">
    <location>
        <begin position="315"/>
        <end position="334"/>
    </location>
</feature>
<dbReference type="PANTHER" id="PTHR40074">
    <property type="entry name" value="O-ACETYLTRANSFERASE WECH"/>
    <property type="match status" value="1"/>
</dbReference>
<dbReference type="PANTHER" id="PTHR40074:SF2">
    <property type="entry name" value="O-ACETYLTRANSFERASE WECH"/>
    <property type="match status" value="1"/>
</dbReference>
<proteinExistence type="inferred from homology"/>
<evidence type="ECO:0000256" key="2">
    <source>
        <dbReference type="ARBA" id="ARBA00007400"/>
    </source>
</evidence>
<feature type="transmembrane region" description="Helical" evidence="7">
    <location>
        <begin position="12"/>
        <end position="29"/>
    </location>
</feature>
<evidence type="ECO:0000313" key="9">
    <source>
        <dbReference type="EMBL" id="MBB3978330.1"/>
    </source>
</evidence>
<feature type="transmembrane region" description="Helical" evidence="7">
    <location>
        <begin position="49"/>
        <end position="71"/>
    </location>
</feature>
<evidence type="ECO:0000256" key="7">
    <source>
        <dbReference type="SAM" id="Phobius"/>
    </source>
</evidence>
<keyword evidence="10" id="KW-1185">Reference proteome</keyword>
<feature type="transmembrane region" description="Helical" evidence="7">
    <location>
        <begin position="253"/>
        <end position="271"/>
    </location>
</feature>
<evidence type="ECO:0000256" key="6">
    <source>
        <dbReference type="ARBA" id="ARBA00023136"/>
    </source>
</evidence>
<dbReference type="EMBL" id="JACIEE010000007">
    <property type="protein sequence ID" value="MBB3978330.1"/>
    <property type="molecule type" value="Genomic_DNA"/>
</dbReference>
<evidence type="ECO:0000313" key="10">
    <source>
        <dbReference type="Proteomes" id="UP000574761"/>
    </source>
</evidence>
<dbReference type="GO" id="GO:0009246">
    <property type="term" value="P:enterobacterial common antigen biosynthetic process"/>
    <property type="evidence" value="ECO:0007669"/>
    <property type="project" value="TreeGrafter"/>
</dbReference>
<feature type="domain" description="Acyltransferase 3" evidence="8">
    <location>
        <begin position="10"/>
        <end position="329"/>
    </location>
</feature>
<keyword evidence="3" id="KW-1003">Cell membrane</keyword>
<evidence type="ECO:0000256" key="5">
    <source>
        <dbReference type="ARBA" id="ARBA00022989"/>
    </source>
</evidence>
<evidence type="ECO:0000256" key="1">
    <source>
        <dbReference type="ARBA" id="ARBA00004651"/>
    </source>
</evidence>
<accession>A0A7W6DCV5</accession>
<name>A0A7W6DCV5_9HYPH</name>
<comment type="similarity">
    <text evidence="2">Belongs to the acyltransferase 3 family.</text>
</comment>
<dbReference type="Proteomes" id="UP000574761">
    <property type="component" value="Unassembled WGS sequence"/>
</dbReference>
<dbReference type="Pfam" id="PF01757">
    <property type="entry name" value="Acyl_transf_3"/>
    <property type="match status" value="1"/>
</dbReference>
<sequence length="370" mass="40566">MDMNAGVSSRINLMRIVLISGIVFVHVPYDPSNSPFLGLNGLIDWLRVFLGDSLFRIGVPCLSAISGYLLFRRGFEGFSYGKTLRTKATTVLVPFLLWNLAFLAFVFLAQKVGIGFGYLPDVANATPREIATLAFALEGWPINLPLYFLRDLLLCLVLSPILAFLVLRYPRATLLVFFAYAVLPVPNGIFLKKSILFGFSSGIAIALHRVDVGAVDRYASQISAAVVAAALLLSVALFLVGPDFPVWLEILRAMTALSGIVGAWALSDLLLRTRLGTRLSKGGGLSFWIFCAHYPLLVGLWMVWNRVGIDHYVAFYFAAPLLTITILVITHAIVQRSLPGLHALLTGSRSGARKPISNTAHDVRYSTPQR</sequence>
<evidence type="ECO:0000259" key="8">
    <source>
        <dbReference type="Pfam" id="PF01757"/>
    </source>
</evidence>
<gene>
    <name evidence="9" type="ORF">GGQ64_003564</name>
</gene>
<reference evidence="9 10" key="1">
    <citation type="submission" date="2020-08" db="EMBL/GenBank/DDBJ databases">
        <title>Genomic Encyclopedia of Type Strains, Phase IV (KMG-IV): sequencing the most valuable type-strain genomes for metagenomic binning, comparative biology and taxonomic classification.</title>
        <authorList>
            <person name="Goeker M."/>
        </authorList>
    </citation>
    <scope>NUCLEOTIDE SEQUENCE [LARGE SCALE GENOMIC DNA]</scope>
    <source>
        <strain evidence="9 10">DSM 100211</strain>
    </source>
</reference>
<dbReference type="GO" id="GO:0016413">
    <property type="term" value="F:O-acetyltransferase activity"/>
    <property type="evidence" value="ECO:0007669"/>
    <property type="project" value="TreeGrafter"/>
</dbReference>
<protein>
    <submittedName>
        <fullName evidence="9">Succinoglycan biosynthesis protein ExoH</fullName>
    </submittedName>
</protein>
<feature type="transmembrane region" description="Helical" evidence="7">
    <location>
        <begin position="91"/>
        <end position="110"/>
    </location>
</feature>
<organism evidence="9 10">
    <name type="scientific">Mycoplana azooxidifex</name>
    <dbReference type="NCBI Taxonomy" id="1636188"/>
    <lineage>
        <taxon>Bacteria</taxon>
        <taxon>Pseudomonadati</taxon>
        <taxon>Pseudomonadota</taxon>
        <taxon>Alphaproteobacteria</taxon>
        <taxon>Hyphomicrobiales</taxon>
        <taxon>Rhizobiaceae</taxon>
        <taxon>Mycoplana</taxon>
    </lineage>
</organism>
<dbReference type="AlphaFoldDB" id="A0A7W6DCV5"/>
<keyword evidence="6 7" id="KW-0472">Membrane</keyword>
<keyword evidence="4 7" id="KW-0812">Transmembrane</keyword>
<dbReference type="InterPro" id="IPR002656">
    <property type="entry name" value="Acyl_transf_3_dom"/>
</dbReference>